<dbReference type="PANTHER" id="PTHR43227">
    <property type="entry name" value="BLL4140 PROTEIN"/>
    <property type="match status" value="1"/>
</dbReference>
<dbReference type="InterPro" id="IPR050809">
    <property type="entry name" value="UgpAE/MalFG_permease"/>
</dbReference>
<protein>
    <submittedName>
        <fullName evidence="10">Sugar ABC transporter permease</fullName>
    </submittedName>
</protein>
<evidence type="ECO:0000256" key="7">
    <source>
        <dbReference type="RuleBase" id="RU363032"/>
    </source>
</evidence>
<keyword evidence="11" id="KW-1185">Reference proteome</keyword>
<dbReference type="Gene3D" id="1.10.3720.10">
    <property type="entry name" value="MetI-like"/>
    <property type="match status" value="1"/>
</dbReference>
<dbReference type="PANTHER" id="PTHR43227:SF8">
    <property type="entry name" value="DIACETYLCHITOBIOSE UPTAKE SYSTEM PERMEASE PROTEIN DASB"/>
    <property type="match status" value="1"/>
</dbReference>
<feature type="transmembrane region" description="Helical" evidence="7">
    <location>
        <begin position="198"/>
        <end position="224"/>
    </location>
</feature>
<dbReference type="InterPro" id="IPR000515">
    <property type="entry name" value="MetI-like"/>
</dbReference>
<evidence type="ECO:0000313" key="10">
    <source>
        <dbReference type="EMBL" id="TXK06187.1"/>
    </source>
</evidence>
<feature type="transmembrane region" description="Helical" evidence="7">
    <location>
        <begin position="45"/>
        <end position="71"/>
    </location>
</feature>
<evidence type="ECO:0000256" key="6">
    <source>
        <dbReference type="ARBA" id="ARBA00023136"/>
    </source>
</evidence>
<feature type="domain" description="ABC transmembrane type-1" evidence="9">
    <location>
        <begin position="109"/>
        <end position="325"/>
    </location>
</feature>
<dbReference type="Pfam" id="PF00528">
    <property type="entry name" value="BPD_transp_1"/>
    <property type="match status" value="1"/>
</dbReference>
<gene>
    <name evidence="10" type="ORF">FVP60_04300</name>
</gene>
<evidence type="ECO:0000256" key="4">
    <source>
        <dbReference type="ARBA" id="ARBA00022692"/>
    </source>
</evidence>
<keyword evidence="4 7" id="KW-0812">Transmembrane</keyword>
<comment type="similarity">
    <text evidence="7">Belongs to the binding-protein-dependent transport system permease family.</text>
</comment>
<accession>A0A5C8HRS0</accession>
<feature type="region of interest" description="Disordered" evidence="8">
    <location>
        <begin position="1"/>
        <end position="33"/>
    </location>
</feature>
<name>A0A5C8HRS0_9MICO</name>
<evidence type="ECO:0000256" key="5">
    <source>
        <dbReference type="ARBA" id="ARBA00022989"/>
    </source>
</evidence>
<dbReference type="GO" id="GO:0005886">
    <property type="term" value="C:plasma membrane"/>
    <property type="evidence" value="ECO:0007669"/>
    <property type="project" value="UniProtKB-SubCell"/>
</dbReference>
<dbReference type="Proteomes" id="UP000321196">
    <property type="component" value="Unassembled WGS sequence"/>
</dbReference>
<comment type="caution">
    <text evidence="10">The sequence shown here is derived from an EMBL/GenBank/DDBJ whole genome shotgun (WGS) entry which is preliminary data.</text>
</comment>
<organism evidence="10 11">
    <name type="scientific">Microbacterium mitrae</name>
    <dbReference type="NCBI Taxonomy" id="664640"/>
    <lineage>
        <taxon>Bacteria</taxon>
        <taxon>Bacillati</taxon>
        <taxon>Actinomycetota</taxon>
        <taxon>Actinomycetes</taxon>
        <taxon>Micrococcales</taxon>
        <taxon>Microbacteriaceae</taxon>
        <taxon>Microbacterium</taxon>
    </lineage>
</organism>
<evidence type="ECO:0000256" key="1">
    <source>
        <dbReference type="ARBA" id="ARBA00004651"/>
    </source>
</evidence>
<evidence type="ECO:0000256" key="3">
    <source>
        <dbReference type="ARBA" id="ARBA00022475"/>
    </source>
</evidence>
<keyword evidence="2 7" id="KW-0813">Transport</keyword>
<feature type="transmembrane region" description="Helical" evidence="7">
    <location>
        <begin position="304"/>
        <end position="326"/>
    </location>
</feature>
<feature type="transmembrane region" description="Helical" evidence="7">
    <location>
        <begin position="143"/>
        <end position="167"/>
    </location>
</feature>
<comment type="subcellular location">
    <subcellularLocation>
        <location evidence="1 7">Cell membrane</location>
        <topology evidence="1 7">Multi-pass membrane protein</topology>
    </subcellularLocation>
</comment>
<evidence type="ECO:0000256" key="8">
    <source>
        <dbReference type="SAM" id="MobiDB-lite"/>
    </source>
</evidence>
<dbReference type="GO" id="GO:0055085">
    <property type="term" value="P:transmembrane transport"/>
    <property type="evidence" value="ECO:0007669"/>
    <property type="project" value="InterPro"/>
</dbReference>
<dbReference type="CDD" id="cd06261">
    <property type="entry name" value="TM_PBP2"/>
    <property type="match status" value="1"/>
</dbReference>
<reference evidence="10 11" key="1">
    <citation type="submission" date="2019-08" db="EMBL/GenBank/DDBJ databases">
        <authorList>
            <person name="Dong K."/>
        </authorList>
    </citation>
    <scope>NUCLEOTIDE SEQUENCE [LARGE SCALE GENOMIC DNA]</scope>
    <source>
        <strain evidence="10 11">M4-8</strain>
    </source>
</reference>
<evidence type="ECO:0000259" key="9">
    <source>
        <dbReference type="PROSITE" id="PS50928"/>
    </source>
</evidence>
<feature type="transmembrane region" description="Helical" evidence="7">
    <location>
        <begin position="245"/>
        <end position="268"/>
    </location>
</feature>
<keyword evidence="6 7" id="KW-0472">Membrane</keyword>
<feature type="transmembrane region" description="Helical" evidence="7">
    <location>
        <begin position="113"/>
        <end position="134"/>
    </location>
</feature>
<dbReference type="EMBL" id="VRSW01000001">
    <property type="protein sequence ID" value="TXK06187.1"/>
    <property type="molecule type" value="Genomic_DNA"/>
</dbReference>
<dbReference type="OrthoDB" id="9804439at2"/>
<dbReference type="RefSeq" id="WP_147824996.1">
    <property type="nucleotide sequence ID" value="NZ_BAAARG010000001.1"/>
</dbReference>
<dbReference type="PROSITE" id="PS50928">
    <property type="entry name" value="ABC_TM1"/>
    <property type="match status" value="1"/>
</dbReference>
<keyword evidence="5 7" id="KW-1133">Transmembrane helix</keyword>
<dbReference type="AlphaFoldDB" id="A0A5C8HRS0"/>
<sequence>MSATVTRDDEALNEKPVARDGDTPELQAARDAEERARKRTLREALGGWGLLTPALIVLGVLVGYPAVLMVIQSFTNLTTKNKVQGTWPDFVGFENYVDILTQSDFPMVLLRSLGLMVVITACIMLLGTLIAVLMTKLSRWARILVSVGLLLAWSMPPLASTVVWGWIFDTQYGVFNWALNTITGSSNFTNHSWLANPWTFMAIVVIVVVWMGVPFVVFTLYAALGQVPGEVLEAAALDGTTGLRRFRFIVFPYLRSVFTVVLVLQVIWNLNIFTQVYALQSRGGTASETNVLGTYLYRLGAGDYGMTSAIGVIMVLILLTLSIGYIRNSLKEEEQ</sequence>
<dbReference type="SUPFAM" id="SSF161098">
    <property type="entry name" value="MetI-like"/>
    <property type="match status" value="1"/>
</dbReference>
<proteinExistence type="inferred from homology"/>
<evidence type="ECO:0000313" key="11">
    <source>
        <dbReference type="Proteomes" id="UP000321196"/>
    </source>
</evidence>
<dbReference type="InterPro" id="IPR035906">
    <property type="entry name" value="MetI-like_sf"/>
</dbReference>
<evidence type="ECO:0000256" key="2">
    <source>
        <dbReference type="ARBA" id="ARBA00022448"/>
    </source>
</evidence>
<keyword evidence="3" id="KW-1003">Cell membrane</keyword>